<dbReference type="KEGG" id="vab:WPS_13090"/>
<organism evidence="1 2">
    <name type="scientific">Vulcanimicrobium alpinum</name>
    <dbReference type="NCBI Taxonomy" id="3016050"/>
    <lineage>
        <taxon>Bacteria</taxon>
        <taxon>Bacillati</taxon>
        <taxon>Vulcanimicrobiota</taxon>
        <taxon>Vulcanimicrobiia</taxon>
        <taxon>Vulcanimicrobiales</taxon>
        <taxon>Vulcanimicrobiaceae</taxon>
        <taxon>Vulcanimicrobium</taxon>
    </lineage>
</organism>
<dbReference type="AlphaFoldDB" id="A0AAN1XV54"/>
<evidence type="ECO:0000313" key="2">
    <source>
        <dbReference type="Proteomes" id="UP001317532"/>
    </source>
</evidence>
<evidence type="ECO:0000313" key="1">
    <source>
        <dbReference type="EMBL" id="BDE06033.1"/>
    </source>
</evidence>
<reference evidence="1 2" key="1">
    <citation type="journal article" date="2022" name="ISME Commun">
        <title>Vulcanimicrobium alpinus gen. nov. sp. nov., the first cultivated representative of the candidate phylum 'Eremiobacterota', is a metabolically versatile aerobic anoxygenic phototroph.</title>
        <authorList>
            <person name="Yabe S."/>
            <person name="Muto K."/>
            <person name="Abe K."/>
            <person name="Yokota A."/>
            <person name="Staudigel H."/>
            <person name="Tebo B.M."/>
        </authorList>
    </citation>
    <scope>NUCLEOTIDE SEQUENCE [LARGE SCALE GENOMIC DNA]</scope>
    <source>
        <strain evidence="1 2">WC8-2</strain>
    </source>
</reference>
<gene>
    <name evidence="1" type="ORF">WPS_13090</name>
</gene>
<protein>
    <submittedName>
        <fullName evidence="1">Uncharacterized protein</fullName>
    </submittedName>
</protein>
<proteinExistence type="predicted"/>
<keyword evidence="2" id="KW-1185">Reference proteome</keyword>
<sequence length="71" mass="7623">MRVLSGPHTFDALAMPKDRIQEKAEGRHASVVTWRADEIASEIGSYMSSPLALEVSGPVDALLTSVRSLLG</sequence>
<name>A0AAN1XV54_UNVUL</name>
<accession>A0AAN1XV54</accession>
<dbReference type="Proteomes" id="UP001317532">
    <property type="component" value="Chromosome"/>
</dbReference>
<dbReference type="EMBL" id="AP025523">
    <property type="protein sequence ID" value="BDE06033.1"/>
    <property type="molecule type" value="Genomic_DNA"/>
</dbReference>